<dbReference type="OrthoDB" id="10041077at2759"/>
<dbReference type="Pfam" id="PF00595">
    <property type="entry name" value="PDZ"/>
    <property type="match status" value="1"/>
</dbReference>
<dbReference type="PROSITE" id="PS50106">
    <property type="entry name" value="PDZ"/>
    <property type="match status" value="1"/>
</dbReference>
<feature type="region of interest" description="Disordered" evidence="3">
    <location>
        <begin position="762"/>
        <end position="784"/>
    </location>
</feature>
<organism evidence="4 5">
    <name type="scientific">Owenia fusiformis</name>
    <name type="common">Polychaete worm</name>
    <dbReference type="NCBI Taxonomy" id="6347"/>
    <lineage>
        <taxon>Eukaryota</taxon>
        <taxon>Metazoa</taxon>
        <taxon>Spiralia</taxon>
        <taxon>Lophotrochozoa</taxon>
        <taxon>Annelida</taxon>
        <taxon>Polychaeta</taxon>
        <taxon>Sedentaria</taxon>
        <taxon>Canalipalpata</taxon>
        <taxon>Sabellida</taxon>
        <taxon>Oweniida</taxon>
        <taxon>Oweniidae</taxon>
        <taxon>Owenia</taxon>
    </lineage>
</organism>
<keyword evidence="5" id="KW-1185">Reference proteome</keyword>
<feature type="compositionally biased region" description="Low complexity" evidence="3">
    <location>
        <begin position="252"/>
        <end position="264"/>
    </location>
</feature>
<dbReference type="SUPFAM" id="SSF50156">
    <property type="entry name" value="PDZ domain-like"/>
    <property type="match status" value="1"/>
</dbReference>
<feature type="region of interest" description="Disordered" evidence="3">
    <location>
        <begin position="1"/>
        <end position="47"/>
    </location>
</feature>
<feature type="compositionally biased region" description="Basic and acidic residues" evidence="3">
    <location>
        <begin position="33"/>
        <end position="46"/>
    </location>
</feature>
<feature type="region of interest" description="Disordered" evidence="3">
    <location>
        <begin position="628"/>
        <end position="660"/>
    </location>
</feature>
<sequence length="986" mass="109249">MSLAPPKDFHVNKRHKKKRENRKSVGDELETVEGDHVAETDRDENKRRRTLLMQKSGNSWGFTLQTYVIHHKSSNQNEVLTYVDYVDLEGPAFLAGLRRGDVILAINGKSTGGWNHKQLVKFVKRCGNTLRMVVLFEDCCRKIDAHSRYMKLRKVLNEKIKEYRELEMKEQSILMGSPEDVNLRDFKSDVSSLTSLDTLDMSFLALDDPARASFRSDISFASSYNPSMRYSASSFNSDFRYSGYFDASPTSSSRLSPDSISPHSGSANSLFSPTSPPLSASFHEGDVIHEGKTWKKGHHRQSSRSLDSQIVGACSLDQLSPPIQHPDFSPTLRRAASSEQQLDSKRGRPSSFPIVSYSPYNTQNIKFQGQGVGATKKKKMAPKAPSLSALSDIPAISRIKRLESHAKVMSVPDLSEPHNKHIKSVKSDEDFKNDASSMTDSIAGSSTFENMKELSDSMSNLAEFGIESETECPTENIQEITADVHIPPKIIVTKDSDSLIEAQVNSKTENIQVNTLKVAEATISESTTDEQTRSISPILFNTPAVKIESFHKGHEVYKTSLTNIAVDIDIDESKSGEIIESDDDEDVFEDYYYNTDSDDELSESDGKISDVNMNNETECKNISAGPCLAESQSTESPDSKMIENNGNNDITTQEESEKVPVMTTADATPIHLDQIELTIDPNSVDSDTDVQLSAVQLQKDDVQSVNEQNAVENHSGHIVQKHKEYTSPSIENTEQNSSSDIDRNEDPPIDIDSVQLVIKDDKLQSDSKEVNNSGKLPSVLGPRVSNTSSGYGSISNGEMVSPPCSPIPLEDSMISEMDIRSLSSSSPVEAKTDIKFKNSKLEKIHEGFENDNVIIEPTDVNVEHTSAQNGTPVTQMNENNFVRDKLSPKPSMENSVAGLFSRFTGKIPFSNNDNDLDFGIAESVIGNSSFFIPLPLSESSHPHRPECWLGAETDDASQPSVLTYIDKMQAQNIQHYVNETDEVTYL</sequence>
<name>A0A8J1XT09_OWEFU</name>
<gene>
    <name evidence="4" type="ORF">OFUS_LOCUS15428</name>
</gene>
<feature type="region of interest" description="Disordered" evidence="3">
    <location>
        <begin position="322"/>
        <end position="350"/>
    </location>
</feature>
<dbReference type="Proteomes" id="UP000749559">
    <property type="component" value="Unassembled WGS sequence"/>
</dbReference>
<evidence type="ECO:0000256" key="1">
    <source>
        <dbReference type="ARBA" id="ARBA00004496"/>
    </source>
</evidence>
<dbReference type="SMART" id="SM00228">
    <property type="entry name" value="PDZ"/>
    <property type="match status" value="1"/>
</dbReference>
<reference evidence="4" key="1">
    <citation type="submission" date="2022-03" db="EMBL/GenBank/DDBJ databases">
        <authorList>
            <person name="Martin C."/>
        </authorList>
    </citation>
    <scope>NUCLEOTIDE SEQUENCE</scope>
</reference>
<evidence type="ECO:0000256" key="3">
    <source>
        <dbReference type="SAM" id="MobiDB-lite"/>
    </source>
</evidence>
<accession>A0A8J1XT09</accession>
<feature type="region of interest" description="Disordered" evidence="3">
    <location>
        <begin position="710"/>
        <end position="750"/>
    </location>
</feature>
<comment type="caution">
    <text evidence="4">The sequence shown here is derived from an EMBL/GenBank/DDBJ whole genome shotgun (WGS) entry which is preliminary data.</text>
</comment>
<dbReference type="InterPro" id="IPR036034">
    <property type="entry name" value="PDZ_sf"/>
</dbReference>
<comment type="subcellular location">
    <subcellularLocation>
        <location evidence="1">Cytoplasm</location>
    </subcellularLocation>
</comment>
<feature type="compositionally biased region" description="Polar residues" evidence="3">
    <location>
        <begin position="630"/>
        <end position="653"/>
    </location>
</feature>
<dbReference type="EMBL" id="CAIIXF020000007">
    <property type="protein sequence ID" value="CAH1790181.1"/>
    <property type="molecule type" value="Genomic_DNA"/>
</dbReference>
<dbReference type="CDD" id="cd06713">
    <property type="entry name" value="PDZ_tamalin_CYTIP-like"/>
    <property type="match status" value="1"/>
</dbReference>
<dbReference type="InterPro" id="IPR052122">
    <property type="entry name" value="Intracell_Traff_Signaling_Reg"/>
</dbReference>
<protein>
    <submittedName>
        <fullName evidence="4">Uncharacterized protein</fullName>
    </submittedName>
</protein>
<dbReference type="PANTHER" id="PTHR15963:SF5">
    <property type="entry name" value="SHORT SPINDLE 6, ISOFORM A"/>
    <property type="match status" value="1"/>
</dbReference>
<evidence type="ECO:0000313" key="4">
    <source>
        <dbReference type="EMBL" id="CAH1790181.1"/>
    </source>
</evidence>
<evidence type="ECO:0000313" key="5">
    <source>
        <dbReference type="Proteomes" id="UP000749559"/>
    </source>
</evidence>
<evidence type="ECO:0000256" key="2">
    <source>
        <dbReference type="ARBA" id="ARBA00022490"/>
    </source>
</evidence>
<feature type="region of interest" description="Disordered" evidence="3">
    <location>
        <begin position="252"/>
        <end position="276"/>
    </location>
</feature>
<feature type="compositionally biased region" description="Polar residues" evidence="3">
    <location>
        <begin position="726"/>
        <end position="739"/>
    </location>
</feature>
<dbReference type="GO" id="GO:0005737">
    <property type="term" value="C:cytoplasm"/>
    <property type="evidence" value="ECO:0007669"/>
    <property type="project" value="UniProtKB-SubCell"/>
</dbReference>
<dbReference type="InterPro" id="IPR001478">
    <property type="entry name" value="PDZ"/>
</dbReference>
<keyword evidence="2" id="KW-0963">Cytoplasm</keyword>
<dbReference type="PANTHER" id="PTHR15963">
    <property type="entry name" value="GENERAL RECEPTOR FOR PHOSPHOINOSITIDES 1-ASSOCIATED SCAFFOLD PROTEIN-RELATED"/>
    <property type="match status" value="1"/>
</dbReference>
<proteinExistence type="predicted"/>
<feature type="compositionally biased region" description="Basic residues" evidence="3">
    <location>
        <begin position="12"/>
        <end position="21"/>
    </location>
</feature>
<dbReference type="Gene3D" id="2.30.42.10">
    <property type="match status" value="1"/>
</dbReference>
<dbReference type="AlphaFoldDB" id="A0A8J1XT09"/>